<feature type="region of interest" description="Disordered" evidence="1">
    <location>
        <begin position="1"/>
        <end position="25"/>
    </location>
</feature>
<feature type="compositionally biased region" description="Acidic residues" evidence="1">
    <location>
        <begin position="266"/>
        <end position="275"/>
    </location>
</feature>
<dbReference type="InterPro" id="IPR046521">
    <property type="entry name" value="DUF6698"/>
</dbReference>
<name>A0A9P5YSX8_9AGAR</name>
<feature type="compositionally biased region" description="Low complexity" evidence="1">
    <location>
        <begin position="1"/>
        <end position="18"/>
    </location>
</feature>
<dbReference type="AlphaFoldDB" id="A0A9P5YSX8"/>
<organism evidence="2 3">
    <name type="scientific">Pholiota conissans</name>
    <dbReference type="NCBI Taxonomy" id="109636"/>
    <lineage>
        <taxon>Eukaryota</taxon>
        <taxon>Fungi</taxon>
        <taxon>Dikarya</taxon>
        <taxon>Basidiomycota</taxon>
        <taxon>Agaricomycotina</taxon>
        <taxon>Agaricomycetes</taxon>
        <taxon>Agaricomycetidae</taxon>
        <taxon>Agaricales</taxon>
        <taxon>Agaricineae</taxon>
        <taxon>Strophariaceae</taxon>
        <taxon>Pholiota</taxon>
    </lineage>
</organism>
<evidence type="ECO:0000256" key="1">
    <source>
        <dbReference type="SAM" id="MobiDB-lite"/>
    </source>
</evidence>
<proteinExistence type="predicted"/>
<dbReference type="EMBL" id="MU155353">
    <property type="protein sequence ID" value="KAF9474972.1"/>
    <property type="molecule type" value="Genomic_DNA"/>
</dbReference>
<dbReference type="OrthoDB" id="2662502at2759"/>
<comment type="caution">
    <text evidence="2">The sequence shown here is derived from an EMBL/GenBank/DDBJ whole genome shotgun (WGS) entry which is preliminary data.</text>
</comment>
<feature type="region of interest" description="Disordered" evidence="1">
    <location>
        <begin position="263"/>
        <end position="283"/>
    </location>
</feature>
<sequence length="393" mass="44669">MSSSSLPRSSPSLRSSSPTINLTNPEETAELIATYKRQLNHLSDKLAQATQPQPKRPTTTKTLGRGIRKLVTLFDNLLPILDEAERRKIHGIANTNADPQKARIQQRTFRSYPIFLQLVPQVKTVALSKSLPEINDFLADSFFKLEAGANSARSDDIKRVKEDIAAWINKEYKPVQFLERASRDNRGLQHDVCGRLLTPIMFNWDDLEVRANIQGSKEGFIINSNYYLRCLYPKGDFDVNRIERNLLRGKLLVYCSIFTSPSSAEGIDDEDEGEELGPARKKQKSARATKSCVASLLNMDGKVTGRSIAYAAVLMVFNLTNAVSWTETYNNFSFIGFYNFLVDYFEEERSANSTRRVKELLEWWNDQVFPEHVASMGDSDESRELLLTQDDDY</sequence>
<protein>
    <submittedName>
        <fullName evidence="2">Uncharacterized protein</fullName>
    </submittedName>
</protein>
<evidence type="ECO:0000313" key="3">
    <source>
        <dbReference type="Proteomes" id="UP000807469"/>
    </source>
</evidence>
<evidence type="ECO:0000313" key="2">
    <source>
        <dbReference type="EMBL" id="KAF9474972.1"/>
    </source>
</evidence>
<dbReference type="Pfam" id="PF20414">
    <property type="entry name" value="DUF6698"/>
    <property type="match status" value="1"/>
</dbReference>
<accession>A0A9P5YSX8</accession>
<dbReference type="Proteomes" id="UP000807469">
    <property type="component" value="Unassembled WGS sequence"/>
</dbReference>
<keyword evidence="3" id="KW-1185">Reference proteome</keyword>
<reference evidence="2" key="1">
    <citation type="submission" date="2020-11" db="EMBL/GenBank/DDBJ databases">
        <authorList>
            <consortium name="DOE Joint Genome Institute"/>
            <person name="Ahrendt S."/>
            <person name="Riley R."/>
            <person name="Andreopoulos W."/>
            <person name="Labutti K."/>
            <person name="Pangilinan J."/>
            <person name="Ruiz-Duenas F.J."/>
            <person name="Barrasa J.M."/>
            <person name="Sanchez-Garcia M."/>
            <person name="Camarero S."/>
            <person name="Miyauchi S."/>
            <person name="Serrano A."/>
            <person name="Linde D."/>
            <person name="Babiker R."/>
            <person name="Drula E."/>
            <person name="Ayuso-Fernandez I."/>
            <person name="Pacheco R."/>
            <person name="Padilla G."/>
            <person name="Ferreira P."/>
            <person name="Barriuso J."/>
            <person name="Kellner H."/>
            <person name="Castanera R."/>
            <person name="Alfaro M."/>
            <person name="Ramirez L."/>
            <person name="Pisabarro A.G."/>
            <person name="Kuo A."/>
            <person name="Tritt A."/>
            <person name="Lipzen A."/>
            <person name="He G."/>
            <person name="Yan M."/>
            <person name="Ng V."/>
            <person name="Cullen D."/>
            <person name="Martin F."/>
            <person name="Rosso M.-N."/>
            <person name="Henrissat B."/>
            <person name="Hibbett D."/>
            <person name="Martinez A.T."/>
            <person name="Grigoriev I.V."/>
        </authorList>
    </citation>
    <scope>NUCLEOTIDE SEQUENCE</scope>
    <source>
        <strain evidence="2">CIRM-BRFM 674</strain>
    </source>
</reference>
<gene>
    <name evidence="2" type="ORF">BDN70DRAFT_936263</name>
</gene>